<evidence type="ECO:0000256" key="2">
    <source>
        <dbReference type="ARBA" id="ARBA00009853"/>
    </source>
</evidence>
<dbReference type="GO" id="GO:0016020">
    <property type="term" value="C:membrane"/>
    <property type="evidence" value="ECO:0007669"/>
    <property type="project" value="UniProtKB-SubCell"/>
</dbReference>
<feature type="transmembrane region" description="Helical" evidence="6">
    <location>
        <begin position="212"/>
        <end position="233"/>
    </location>
</feature>
<accession>A0A1G5QA41</accession>
<keyword evidence="3 6" id="KW-0812">Transmembrane</keyword>
<feature type="transmembrane region" description="Helical" evidence="6">
    <location>
        <begin position="12"/>
        <end position="29"/>
    </location>
</feature>
<dbReference type="RefSeq" id="WP_090217345.1">
    <property type="nucleotide sequence ID" value="NZ_FMWG01000003.1"/>
</dbReference>
<feature type="transmembrane region" description="Helical" evidence="6">
    <location>
        <begin position="87"/>
        <end position="114"/>
    </location>
</feature>
<dbReference type="OrthoDB" id="9810329at2"/>
<feature type="transmembrane region" description="Helical" evidence="6">
    <location>
        <begin position="266"/>
        <end position="284"/>
    </location>
</feature>
<evidence type="ECO:0000256" key="3">
    <source>
        <dbReference type="ARBA" id="ARBA00022692"/>
    </source>
</evidence>
<protein>
    <submittedName>
        <fullName evidence="8">Threonine/homoserine efflux transporter RhtA</fullName>
    </submittedName>
</protein>
<dbReference type="PANTHER" id="PTHR22911">
    <property type="entry name" value="ACYL-MALONYL CONDENSING ENZYME-RELATED"/>
    <property type="match status" value="1"/>
</dbReference>
<gene>
    <name evidence="8" type="ORF">SAMN04488118_103248</name>
</gene>
<organism evidence="8 9">
    <name type="scientific">Epibacterium ulvae</name>
    <dbReference type="NCBI Taxonomy" id="1156985"/>
    <lineage>
        <taxon>Bacteria</taxon>
        <taxon>Pseudomonadati</taxon>
        <taxon>Pseudomonadota</taxon>
        <taxon>Alphaproteobacteria</taxon>
        <taxon>Rhodobacterales</taxon>
        <taxon>Roseobacteraceae</taxon>
        <taxon>Epibacterium</taxon>
    </lineage>
</organism>
<reference evidence="8 9" key="1">
    <citation type="submission" date="2016-10" db="EMBL/GenBank/DDBJ databases">
        <authorList>
            <person name="de Groot N.N."/>
        </authorList>
    </citation>
    <scope>NUCLEOTIDE SEQUENCE [LARGE SCALE GENOMIC DNA]</scope>
    <source>
        <strain evidence="8 9">U95</strain>
    </source>
</reference>
<comment type="subcellular location">
    <subcellularLocation>
        <location evidence="1">Membrane</location>
        <topology evidence="1">Multi-pass membrane protein</topology>
    </subcellularLocation>
</comment>
<name>A0A1G5QA41_9RHOB</name>
<feature type="transmembrane region" description="Helical" evidence="6">
    <location>
        <begin position="41"/>
        <end position="63"/>
    </location>
</feature>
<evidence type="ECO:0000313" key="8">
    <source>
        <dbReference type="EMBL" id="SCZ58241.1"/>
    </source>
</evidence>
<dbReference type="EMBL" id="FMWG01000003">
    <property type="protein sequence ID" value="SCZ58241.1"/>
    <property type="molecule type" value="Genomic_DNA"/>
</dbReference>
<feature type="domain" description="EamA" evidence="7">
    <location>
        <begin position="151"/>
        <end position="281"/>
    </location>
</feature>
<dbReference type="STRING" id="1156985.SAMN04488118_103248"/>
<keyword evidence="9" id="KW-1185">Reference proteome</keyword>
<keyword evidence="4 6" id="KW-1133">Transmembrane helix</keyword>
<evidence type="ECO:0000259" key="7">
    <source>
        <dbReference type="Pfam" id="PF00892"/>
    </source>
</evidence>
<evidence type="ECO:0000313" key="9">
    <source>
        <dbReference type="Proteomes" id="UP000198767"/>
    </source>
</evidence>
<feature type="transmembrane region" description="Helical" evidence="6">
    <location>
        <begin position="126"/>
        <end position="143"/>
    </location>
</feature>
<dbReference type="Pfam" id="PF00892">
    <property type="entry name" value="EamA"/>
    <property type="match status" value="2"/>
</dbReference>
<evidence type="ECO:0000256" key="1">
    <source>
        <dbReference type="ARBA" id="ARBA00004141"/>
    </source>
</evidence>
<sequence length="300" mass="32197">MPHNQAPVGRAALWMVGAILSFSSMAIAGREAGSSLDTFEIMTYRSFVGVIIVCVALTLTRSWNQVRIGLFSLHMIRNLAHFTGQNLWFYAVTVIPLAQVFALEFTSPLWVLLLSPLLLGERMTRPKVVVAALGFIGALVVAQPNSGQLNVGVITAAVSAIFFALTIITTKKLTQSEQIGSILFWLTIMQLGMGLAMAGWDGQISVPSAATSRWLLLIGCAGLTAHFCVTKALSLAPATVVVPIDFCRLPIIALLGIVLYNENLTLTLIAGSLLILVANYFNILNAVSTKTTHPTTAKSQ</sequence>
<dbReference type="SUPFAM" id="SSF103481">
    <property type="entry name" value="Multidrug resistance efflux transporter EmrE"/>
    <property type="match status" value="2"/>
</dbReference>
<comment type="similarity">
    <text evidence="2">Belongs to the drug/metabolite transporter (DMT) superfamily. 10 TMS drug/metabolite exporter (DME) (TC 2.A.7.3) family.</text>
</comment>
<evidence type="ECO:0000256" key="4">
    <source>
        <dbReference type="ARBA" id="ARBA00022989"/>
    </source>
</evidence>
<feature type="transmembrane region" description="Helical" evidence="6">
    <location>
        <begin position="182"/>
        <end position="200"/>
    </location>
</feature>
<keyword evidence="5 6" id="KW-0472">Membrane</keyword>
<dbReference type="PANTHER" id="PTHR22911:SF6">
    <property type="entry name" value="SOLUTE CARRIER FAMILY 35 MEMBER G1"/>
    <property type="match status" value="1"/>
</dbReference>
<evidence type="ECO:0000256" key="5">
    <source>
        <dbReference type="ARBA" id="ARBA00023136"/>
    </source>
</evidence>
<proteinExistence type="inferred from homology"/>
<dbReference type="AlphaFoldDB" id="A0A1G5QA41"/>
<dbReference type="InterPro" id="IPR000620">
    <property type="entry name" value="EamA_dom"/>
</dbReference>
<feature type="transmembrane region" description="Helical" evidence="6">
    <location>
        <begin position="149"/>
        <end position="170"/>
    </location>
</feature>
<feature type="domain" description="EamA" evidence="7">
    <location>
        <begin position="11"/>
        <end position="141"/>
    </location>
</feature>
<dbReference type="Proteomes" id="UP000198767">
    <property type="component" value="Unassembled WGS sequence"/>
</dbReference>
<evidence type="ECO:0000256" key="6">
    <source>
        <dbReference type="SAM" id="Phobius"/>
    </source>
</evidence>
<dbReference type="InterPro" id="IPR037185">
    <property type="entry name" value="EmrE-like"/>
</dbReference>